<protein>
    <submittedName>
        <fullName evidence="1">Uncharacterized protein</fullName>
    </submittedName>
</protein>
<comment type="caution">
    <text evidence="1">The sequence shown here is derived from an EMBL/GenBank/DDBJ whole genome shotgun (WGS) entry which is preliminary data.</text>
</comment>
<reference evidence="1 2" key="1">
    <citation type="journal article" date="2021" name="BMC Biol.">
        <title>Horizontally acquired antibacterial genes associated with adaptive radiation of ladybird beetles.</title>
        <authorList>
            <person name="Li H.S."/>
            <person name="Tang X.F."/>
            <person name="Huang Y.H."/>
            <person name="Xu Z.Y."/>
            <person name="Chen M.L."/>
            <person name="Du X.Y."/>
            <person name="Qiu B.Y."/>
            <person name="Chen P.T."/>
            <person name="Zhang W."/>
            <person name="Slipinski A."/>
            <person name="Escalona H.E."/>
            <person name="Waterhouse R.M."/>
            <person name="Zwick A."/>
            <person name="Pang H."/>
        </authorList>
    </citation>
    <scope>NUCLEOTIDE SEQUENCE [LARGE SCALE GENOMIC DNA]</scope>
    <source>
        <strain evidence="1">SYSU2018</strain>
    </source>
</reference>
<accession>A0ABD2MMF5</accession>
<dbReference type="Proteomes" id="UP001516400">
    <property type="component" value="Unassembled WGS sequence"/>
</dbReference>
<evidence type="ECO:0000313" key="2">
    <source>
        <dbReference type="Proteomes" id="UP001516400"/>
    </source>
</evidence>
<dbReference type="AlphaFoldDB" id="A0ABD2MMF5"/>
<evidence type="ECO:0000313" key="1">
    <source>
        <dbReference type="EMBL" id="KAL3267524.1"/>
    </source>
</evidence>
<dbReference type="InterPro" id="IPR040091">
    <property type="entry name" value="LRRC56"/>
</dbReference>
<gene>
    <name evidence="1" type="ORF">HHI36_011647</name>
</gene>
<dbReference type="EMBL" id="JABFTP020000001">
    <property type="protein sequence ID" value="KAL3267524.1"/>
    <property type="molecule type" value="Genomic_DNA"/>
</dbReference>
<proteinExistence type="predicted"/>
<dbReference type="PANTHER" id="PTHR22708">
    <property type="entry name" value="LEUCINE-RICH REPEAT-CONTAINING PROTEIN 56"/>
    <property type="match status" value="1"/>
</dbReference>
<dbReference type="SUPFAM" id="SSF52058">
    <property type="entry name" value="L domain-like"/>
    <property type="match status" value="1"/>
</dbReference>
<name>A0ABD2MMF5_9CUCU</name>
<sequence length="134" mass="15229">MVYPSFITCDALLQKTLPNSENVEFKVTATEDLQTITQLKLKVITREISLQQLSIYTPALRELTLDGSYVSSLRDLGCGLKNLKILRLNRCSLNHFDSVSSIENLEEIYATDNYLVDISSCAFLPKIRIIDVRR</sequence>
<dbReference type="Gene3D" id="3.80.10.10">
    <property type="entry name" value="Ribonuclease Inhibitor"/>
    <property type="match status" value="1"/>
</dbReference>
<keyword evidence="2" id="KW-1185">Reference proteome</keyword>
<organism evidence="1 2">
    <name type="scientific">Cryptolaemus montrouzieri</name>
    <dbReference type="NCBI Taxonomy" id="559131"/>
    <lineage>
        <taxon>Eukaryota</taxon>
        <taxon>Metazoa</taxon>
        <taxon>Ecdysozoa</taxon>
        <taxon>Arthropoda</taxon>
        <taxon>Hexapoda</taxon>
        <taxon>Insecta</taxon>
        <taxon>Pterygota</taxon>
        <taxon>Neoptera</taxon>
        <taxon>Endopterygota</taxon>
        <taxon>Coleoptera</taxon>
        <taxon>Polyphaga</taxon>
        <taxon>Cucujiformia</taxon>
        <taxon>Coccinelloidea</taxon>
        <taxon>Coccinellidae</taxon>
        <taxon>Scymninae</taxon>
        <taxon>Scymnini</taxon>
        <taxon>Cryptolaemus</taxon>
    </lineage>
</organism>
<dbReference type="InterPro" id="IPR032675">
    <property type="entry name" value="LRR_dom_sf"/>
</dbReference>
<dbReference type="PANTHER" id="PTHR22708:SF0">
    <property type="entry name" value="LEUCINE-RICH REPEAT-CONTAINING PROTEIN 56"/>
    <property type="match status" value="1"/>
</dbReference>